<keyword evidence="2" id="KW-0614">Plasmid</keyword>
<geneLocation type="plasmid" evidence="2">
    <name>ECO37P2</name>
</geneLocation>
<organism evidence="2">
    <name type="scientific">Escherichia coli</name>
    <dbReference type="NCBI Taxonomy" id="562"/>
    <lineage>
        <taxon>Bacteria</taxon>
        <taxon>Pseudomonadati</taxon>
        <taxon>Pseudomonadota</taxon>
        <taxon>Gammaproteobacteria</taxon>
        <taxon>Enterobacterales</taxon>
        <taxon>Enterobacteriaceae</taxon>
        <taxon>Escherichia</taxon>
    </lineage>
</organism>
<dbReference type="RefSeq" id="WP_079975734.1">
    <property type="nucleotide sequence ID" value="NZ_BFNT01000033.1"/>
</dbReference>
<proteinExistence type="predicted"/>
<evidence type="ECO:0000256" key="1">
    <source>
        <dbReference type="SAM" id="Phobius"/>
    </source>
</evidence>
<sequence>MSEDGKRLTSVEIPDGLLKQSNRTEKDQELITKLKHMYIEKGIKITDDDPLIAILLGQDVLLNLYDTQLSERINNRFNTLETALSSFPVRVSDQLNERAENFLNLVDKVDNQVEQHLKSELKGFQENVRDYAQSTENRLKSIKVDGSANKSESISYAKVFGVSFIASAFAVAVVLAAFYYGFLVR</sequence>
<dbReference type="EMBL" id="KU963390">
    <property type="protein sequence ID" value="ANI75642.1"/>
    <property type="molecule type" value="Genomic_DNA"/>
</dbReference>
<evidence type="ECO:0000313" key="2">
    <source>
        <dbReference type="EMBL" id="ANI75642.1"/>
    </source>
</evidence>
<accession>A0A191T966</accession>
<name>A0A191T966_ECOLX</name>
<dbReference type="AlphaFoldDB" id="A0A191T966"/>
<reference evidence="2" key="1">
    <citation type="submission" date="2016-03" db="EMBL/GenBank/DDBJ databases">
        <title>Resistome analysis of KPC-2-producing Escherichia coli ST224 strain isolated in Brazil using whole genome sequencing.</title>
        <authorList>
            <person name="Rossi I.G."/>
            <person name="Araujo B.F."/>
            <person name="Cerdeira L.T."/>
            <person name="Campos P.A."/>
            <person name="Royer S."/>
            <person name="Ferreira M.L."/>
            <person name="Batistao D.W.F."/>
            <person name="Souza T.A."/>
            <person name="Vancan S.I.S."/>
            <person name="Lincopan N."/>
            <person name="Gontijo-Filho P.P."/>
            <person name="Ribas R.M."/>
        </authorList>
    </citation>
    <scope>NUCLEOTIDE SEQUENCE</scope>
    <source>
        <strain evidence="2">ECO37</strain>
        <plasmid evidence="2">ECO37P2</plasmid>
    </source>
</reference>
<keyword evidence="1" id="KW-0812">Transmembrane</keyword>
<protein>
    <submittedName>
        <fullName evidence="2">Uncharacterized protein</fullName>
    </submittedName>
</protein>
<keyword evidence="1" id="KW-0472">Membrane</keyword>
<feature type="transmembrane region" description="Helical" evidence="1">
    <location>
        <begin position="159"/>
        <end position="182"/>
    </location>
</feature>
<dbReference type="Gene3D" id="1.20.120.20">
    <property type="entry name" value="Apolipoprotein"/>
    <property type="match status" value="1"/>
</dbReference>
<keyword evidence="1" id="KW-1133">Transmembrane helix</keyword>